<comment type="subcellular location">
    <subcellularLocation>
        <location evidence="9">Cell inner membrane</location>
        <topology evidence="9">Single-pass membrane protein</topology>
    </subcellularLocation>
</comment>
<sequence length="307" mass="35557">MVTHSPFKWSFLAPKYWLTWLGVFFLYIISWLPQKWQFAMGRGLGRLVHKYMKRRRHIADVNLKLCFPHLSEAEHKAMLLKNMENTGIATLETGMAWWWPEWRVNRVVGSINGLEHIDAAQKQNKGVLLLVPHMLHLEMIGRVLGTKTQGVGFYRPHNNALMEFFMTRGRLRSNEYLVTKRDVKGLLKTLASKRVCYYLPDQDYGRKRCEFAPFFAVPDAASTTGTLLFSASKNADTLSLHCTRDSKGMYHLDIQPAMEAFPSGNDLADVTRVNERMEQAISCAPDQYMWVHRRFKTRPDEKAPSLY</sequence>
<evidence type="ECO:0000256" key="1">
    <source>
        <dbReference type="ARBA" id="ARBA00022475"/>
    </source>
</evidence>
<evidence type="ECO:0000256" key="7">
    <source>
        <dbReference type="ARBA" id="ARBA00023136"/>
    </source>
</evidence>
<feature type="transmembrane region" description="Helical" evidence="9">
    <location>
        <begin position="16"/>
        <end position="32"/>
    </location>
</feature>
<dbReference type="HAMAP" id="MF_01942">
    <property type="entry name" value="Lipid_A_LpxL_LpxP"/>
    <property type="match status" value="1"/>
</dbReference>
<dbReference type="RefSeq" id="WP_099640134.1">
    <property type="nucleotide sequence ID" value="NZ_NKHF01000001.1"/>
</dbReference>
<accession>A0A2A5JWI6</accession>
<comment type="caution">
    <text evidence="10">The sequence shown here is derived from an EMBL/GenBank/DDBJ whole genome shotgun (WGS) entry which is preliminary data.</text>
</comment>
<dbReference type="Proteomes" id="UP000228621">
    <property type="component" value="Unassembled WGS sequence"/>
</dbReference>
<dbReference type="InterPro" id="IPR011920">
    <property type="entry name" value="Lipid_A_LpxL_LpxP"/>
</dbReference>
<keyword evidence="1 9" id="KW-1003">Cell membrane</keyword>
<dbReference type="InterPro" id="IPR004960">
    <property type="entry name" value="LipA_acyltrans"/>
</dbReference>
<protein>
    <recommendedName>
        <fullName evidence="9">Lipid A biosynthesis acyltransferase</fullName>
        <ecNumber evidence="9">2.3.1.241</ecNumber>
    </recommendedName>
    <alternativeName>
        <fullName evidence="9">Kdo(2)-lipid IV(A) acyltransferase</fullName>
    </alternativeName>
</protein>
<comment type="pathway">
    <text evidence="9">Glycolipid biosynthesis; KDO(2)-lipid A biosynthesis; KDO(2)-lipid A from CMP-3-deoxy-D-manno-octulosonate and lipid IV(A): step 3/4.</text>
</comment>
<evidence type="ECO:0000256" key="3">
    <source>
        <dbReference type="ARBA" id="ARBA00022679"/>
    </source>
</evidence>
<proteinExistence type="inferred from homology"/>
<dbReference type="GO" id="GO:0008913">
    <property type="term" value="F:Kdo2-lipid IVA acyltransferase activity"/>
    <property type="evidence" value="ECO:0007669"/>
    <property type="project" value="UniProtKB-EC"/>
</dbReference>
<dbReference type="GO" id="GO:0009103">
    <property type="term" value="P:lipopolysaccharide biosynthetic process"/>
    <property type="evidence" value="ECO:0007669"/>
    <property type="project" value="UniProtKB-UniRule"/>
</dbReference>
<dbReference type="PIRSF" id="PIRSF026649">
    <property type="entry name" value="MsbB"/>
    <property type="match status" value="1"/>
</dbReference>
<dbReference type="PANTHER" id="PTHR30606:SF9">
    <property type="entry name" value="LIPID A BIOSYNTHESIS LAUROYLTRANSFERASE"/>
    <property type="match status" value="1"/>
</dbReference>
<comment type="function">
    <text evidence="9">Catalyzes the transfer of an acyl chain from an acyl-[acyl-carrier-protein] (ACP) to a Kdo(2)-lipid IV(A) to form a Kdo(2)-(acyl)-lipid IV(A).</text>
</comment>
<dbReference type="OrthoDB" id="9803456at2"/>
<organism evidence="10 11">
    <name type="scientific">Pseudoalteromonas piscicida</name>
    <dbReference type="NCBI Taxonomy" id="43662"/>
    <lineage>
        <taxon>Bacteria</taxon>
        <taxon>Pseudomonadati</taxon>
        <taxon>Pseudomonadota</taxon>
        <taxon>Gammaproteobacteria</taxon>
        <taxon>Alteromonadales</taxon>
        <taxon>Pseudoalteromonadaceae</taxon>
        <taxon>Pseudoalteromonas</taxon>
    </lineage>
</organism>
<dbReference type="Pfam" id="PF03279">
    <property type="entry name" value="Lip_A_acyltrans"/>
    <property type="match status" value="1"/>
</dbReference>
<evidence type="ECO:0000256" key="6">
    <source>
        <dbReference type="ARBA" id="ARBA00022989"/>
    </source>
</evidence>
<dbReference type="UniPathway" id="UPA00360">
    <property type="reaction ID" value="UER00485"/>
</dbReference>
<dbReference type="AlphaFoldDB" id="A0A2A5JWI6"/>
<evidence type="ECO:0000256" key="5">
    <source>
        <dbReference type="ARBA" id="ARBA00022985"/>
    </source>
</evidence>
<comment type="catalytic activity">
    <reaction evidence="9">
        <text>an alpha-Kdo-(2-&gt;4)-alpha-Kdo-(2-&gt;6)-lipid IVA + a fatty acyl-[ACP] = an alpha-Kdo-(2-&gt;4)-alpha-Kdo-(2-&gt;6)-(acyl)-lipid IVA + holo-[ACP]</text>
        <dbReference type="Rhea" id="RHEA:69396"/>
        <dbReference type="Rhea" id="RHEA-COMP:9685"/>
        <dbReference type="Rhea" id="RHEA-COMP:14125"/>
        <dbReference type="ChEBI" id="CHEBI:64479"/>
        <dbReference type="ChEBI" id="CHEBI:138651"/>
        <dbReference type="ChEBI" id="CHEBI:176429"/>
        <dbReference type="ChEBI" id="CHEBI:176430"/>
        <dbReference type="EC" id="2.3.1.241"/>
    </reaction>
</comment>
<gene>
    <name evidence="9" type="primary">lpxL</name>
    <name evidence="10" type="ORF">CEX98_00195</name>
</gene>
<evidence type="ECO:0000313" key="11">
    <source>
        <dbReference type="Proteomes" id="UP000228621"/>
    </source>
</evidence>
<keyword evidence="4 9" id="KW-0812">Transmembrane</keyword>
<keyword evidence="7 9" id="KW-0472">Membrane</keyword>
<keyword evidence="6 9" id="KW-1133">Transmembrane helix</keyword>
<dbReference type="EC" id="2.3.1.241" evidence="9"/>
<dbReference type="GO" id="GO:0009245">
    <property type="term" value="P:lipid A biosynthetic process"/>
    <property type="evidence" value="ECO:0007669"/>
    <property type="project" value="InterPro"/>
</dbReference>
<dbReference type="PANTHER" id="PTHR30606">
    <property type="entry name" value="LIPID A BIOSYNTHESIS LAUROYL ACYLTRANSFERASE"/>
    <property type="match status" value="1"/>
</dbReference>
<dbReference type="GO" id="GO:0036104">
    <property type="term" value="P:Kdo2-lipid A biosynthetic process"/>
    <property type="evidence" value="ECO:0007669"/>
    <property type="project" value="UniProtKB-UniRule"/>
</dbReference>
<evidence type="ECO:0000256" key="9">
    <source>
        <dbReference type="HAMAP-Rule" id="MF_01942"/>
    </source>
</evidence>
<feature type="short sequence motif" description="HXXXXD motif" evidence="9">
    <location>
        <begin position="133"/>
        <end position="138"/>
    </location>
</feature>
<dbReference type="GO" id="GO:0005886">
    <property type="term" value="C:plasma membrane"/>
    <property type="evidence" value="ECO:0007669"/>
    <property type="project" value="UniProtKB-SubCell"/>
</dbReference>
<evidence type="ECO:0000256" key="2">
    <source>
        <dbReference type="ARBA" id="ARBA00022519"/>
    </source>
</evidence>
<comment type="similarity">
    <text evidence="9">Belongs to the LpxL/LpxM/LpxP family.</text>
</comment>
<reference evidence="11" key="1">
    <citation type="journal article" date="2019" name="Genome Announc.">
        <title>Draft Genome Sequence of Pseudoalteromonas piscicida Strain 36Y ROTHPW, an Hypersaline Seawater Isolate from the South Coast of Sonora, Mexico.</title>
        <authorList>
            <person name="Sanchez-Diaz R."/>
            <person name="Molina-Garza Z.J."/>
            <person name="Cruz-Suarez L.E."/>
            <person name="Selvin J."/>
            <person name="Kiran G.S."/>
            <person name="Ibarra-Gamez J.C."/>
            <person name="Gomez-Gil B."/>
            <person name="Galaviz-Silva L."/>
        </authorList>
    </citation>
    <scope>NUCLEOTIDE SEQUENCE [LARGE SCALE GENOMIC DNA]</scope>
    <source>
        <strain evidence="11">36Y_RITHPW</strain>
    </source>
</reference>
<keyword evidence="2 9" id="KW-0997">Cell inner membrane</keyword>
<evidence type="ECO:0000256" key="8">
    <source>
        <dbReference type="ARBA" id="ARBA00023315"/>
    </source>
</evidence>
<keyword evidence="11" id="KW-1185">Reference proteome</keyword>
<comment type="pathway">
    <text evidence="9">Bacterial outer membrane biogenesis; lipopolysaccharide biosynthesis.</text>
</comment>
<name>A0A2A5JWI6_PSEO7</name>
<evidence type="ECO:0000256" key="4">
    <source>
        <dbReference type="ARBA" id="ARBA00022692"/>
    </source>
</evidence>
<evidence type="ECO:0000313" key="10">
    <source>
        <dbReference type="EMBL" id="PCK33736.1"/>
    </source>
</evidence>
<dbReference type="EMBL" id="NKHF01000001">
    <property type="protein sequence ID" value="PCK33736.1"/>
    <property type="molecule type" value="Genomic_DNA"/>
</dbReference>
<keyword evidence="5 9" id="KW-0448">Lipopolysaccharide biosynthesis</keyword>
<dbReference type="UniPathway" id="UPA00030"/>
<dbReference type="CDD" id="cd07984">
    <property type="entry name" value="LPLAT_LABLAT-like"/>
    <property type="match status" value="1"/>
</dbReference>
<dbReference type="NCBIfam" id="TIGR02207">
    <property type="entry name" value="lipid_A_htrB"/>
    <property type="match status" value="1"/>
</dbReference>
<keyword evidence="8 9" id="KW-0012">Acyltransferase</keyword>
<keyword evidence="3 9" id="KW-0808">Transferase</keyword>